<proteinExistence type="predicted"/>
<dbReference type="EMBL" id="QFQZ01000006">
    <property type="protein sequence ID" value="PZR36510.1"/>
    <property type="molecule type" value="Genomic_DNA"/>
</dbReference>
<dbReference type="RefSeq" id="WP_304274078.1">
    <property type="nucleotide sequence ID" value="NZ_QFQZ01000006.1"/>
</dbReference>
<reference evidence="1 2" key="1">
    <citation type="submission" date="2017-08" db="EMBL/GenBank/DDBJ databases">
        <title>Infants hospitalized years apart are colonized by the same room-sourced microbial strains.</title>
        <authorList>
            <person name="Brooks B."/>
            <person name="Olm M.R."/>
            <person name="Firek B.A."/>
            <person name="Baker R."/>
            <person name="Thomas B.C."/>
            <person name="Morowitz M.J."/>
            <person name="Banfield J.F."/>
        </authorList>
    </citation>
    <scope>NUCLEOTIDE SEQUENCE [LARGE SCALE GENOMIC DNA]</scope>
    <source>
        <strain evidence="1">S2_003_000_R2_4</strain>
    </source>
</reference>
<protein>
    <submittedName>
        <fullName evidence="1">Uncharacterized protein</fullName>
    </submittedName>
</protein>
<dbReference type="AlphaFoldDB" id="A0A2W5V9R9"/>
<sequence>MDELEKRLAALELVVIELGAWLDPAAIDDAMRSIAAGIETGCDEEREIRRQALHLLQDARRRFEPPAAGVVIT</sequence>
<evidence type="ECO:0000313" key="2">
    <source>
        <dbReference type="Proteomes" id="UP000249393"/>
    </source>
</evidence>
<name>A0A2W5V9R9_9CAUL</name>
<comment type="caution">
    <text evidence="1">The sequence shown here is derived from an EMBL/GenBank/DDBJ whole genome shotgun (WGS) entry which is preliminary data.</text>
</comment>
<organism evidence="1 2">
    <name type="scientific">Caulobacter segnis</name>
    <dbReference type="NCBI Taxonomy" id="88688"/>
    <lineage>
        <taxon>Bacteria</taxon>
        <taxon>Pseudomonadati</taxon>
        <taxon>Pseudomonadota</taxon>
        <taxon>Alphaproteobacteria</taxon>
        <taxon>Caulobacterales</taxon>
        <taxon>Caulobacteraceae</taxon>
        <taxon>Caulobacter</taxon>
    </lineage>
</organism>
<gene>
    <name evidence="1" type="ORF">DI526_03475</name>
</gene>
<dbReference type="Proteomes" id="UP000249393">
    <property type="component" value="Unassembled WGS sequence"/>
</dbReference>
<evidence type="ECO:0000313" key="1">
    <source>
        <dbReference type="EMBL" id="PZR36510.1"/>
    </source>
</evidence>
<accession>A0A2W5V9R9</accession>